<dbReference type="PANTHER" id="PTHR28008">
    <property type="entry name" value="DOMAIN PROTEIN, PUTATIVE (AFU_ORTHOLOGUE AFUA_3G10980)-RELATED"/>
    <property type="match status" value="1"/>
</dbReference>
<keyword evidence="1" id="KW-0472">Membrane</keyword>
<dbReference type="NCBIfam" id="NF037970">
    <property type="entry name" value="vanZ_1"/>
    <property type="match status" value="1"/>
</dbReference>
<gene>
    <name evidence="3" type="ORF">T190423A01A_50214</name>
</gene>
<proteinExistence type="predicted"/>
<accession>A0ABM9PEC1</accession>
<dbReference type="PANTHER" id="PTHR28008:SF1">
    <property type="entry name" value="DOMAIN PROTEIN, PUTATIVE (AFU_ORTHOLOGUE AFUA_3G10980)-RELATED"/>
    <property type="match status" value="1"/>
</dbReference>
<feature type="transmembrane region" description="Helical" evidence="1">
    <location>
        <begin position="12"/>
        <end position="28"/>
    </location>
</feature>
<feature type="domain" description="VanZ-like" evidence="2">
    <location>
        <begin position="15"/>
        <end position="83"/>
    </location>
</feature>
<reference evidence="3 4" key="1">
    <citation type="submission" date="2024-05" db="EMBL/GenBank/DDBJ databases">
        <authorList>
            <person name="Duchaud E."/>
        </authorList>
    </citation>
    <scope>NUCLEOTIDE SEQUENCE [LARGE SCALE GENOMIC DNA]</scope>
    <source>
        <strain evidence="3">Ena-SAMPLE-TAB-13-05-2024-13:56:06:370-140308</strain>
    </source>
</reference>
<evidence type="ECO:0000259" key="2">
    <source>
        <dbReference type="Pfam" id="PF04892"/>
    </source>
</evidence>
<evidence type="ECO:0000313" key="3">
    <source>
        <dbReference type="EMBL" id="CAL2103966.1"/>
    </source>
</evidence>
<feature type="transmembrane region" description="Helical" evidence="1">
    <location>
        <begin position="66"/>
        <end position="84"/>
    </location>
</feature>
<dbReference type="EMBL" id="CAXJIO010000014">
    <property type="protein sequence ID" value="CAL2103966.1"/>
    <property type="molecule type" value="Genomic_DNA"/>
</dbReference>
<organism evidence="3 4">
    <name type="scientific">Tenacibaculum polynesiense</name>
    <dbReference type="NCBI Taxonomy" id="3137857"/>
    <lineage>
        <taxon>Bacteria</taxon>
        <taxon>Pseudomonadati</taxon>
        <taxon>Bacteroidota</taxon>
        <taxon>Flavobacteriia</taxon>
        <taxon>Flavobacteriales</taxon>
        <taxon>Flavobacteriaceae</taxon>
        <taxon>Tenacibaculum</taxon>
    </lineage>
</organism>
<dbReference type="Pfam" id="PF04892">
    <property type="entry name" value="VanZ"/>
    <property type="match status" value="1"/>
</dbReference>
<dbReference type="Proteomes" id="UP001497527">
    <property type="component" value="Unassembled WGS sequence"/>
</dbReference>
<feature type="transmembrane region" description="Helical" evidence="1">
    <location>
        <begin position="35"/>
        <end position="54"/>
    </location>
</feature>
<comment type="caution">
    <text evidence="3">The sequence shown here is derived from an EMBL/GenBank/DDBJ whole genome shotgun (WGS) entry which is preliminary data.</text>
</comment>
<name>A0ABM9PEC1_9FLAO</name>
<dbReference type="InterPro" id="IPR006976">
    <property type="entry name" value="VanZ-like"/>
</dbReference>
<protein>
    <recommendedName>
        <fullName evidence="2">VanZ-like domain-containing protein</fullName>
    </recommendedName>
</protein>
<evidence type="ECO:0000313" key="4">
    <source>
        <dbReference type="Proteomes" id="UP001497527"/>
    </source>
</evidence>
<keyword evidence="1" id="KW-1133">Transmembrane helix</keyword>
<keyword evidence="1" id="KW-0812">Transmembrane</keyword>
<keyword evidence="4" id="KW-1185">Reference proteome</keyword>
<sequence length="87" mass="10254">MPISFSGIDKIEHGIAYFMLTFFWLISFRKKAVNYIVVFCCFVYGIIIEVLQSVLTNYRIAEYYDILANSIGILIAFIFFRFFIVKK</sequence>
<dbReference type="RefSeq" id="WP_348718070.1">
    <property type="nucleotide sequence ID" value="NZ_CAXJIO010000014.1"/>
</dbReference>
<evidence type="ECO:0000256" key="1">
    <source>
        <dbReference type="SAM" id="Phobius"/>
    </source>
</evidence>